<sequence>MATLFSSSSLHSIRLSSTLPSSSASSFSSHSLSFCTFPCHPRISPFKPLSIKKNRCLFVAKAVEDETQQEQVVTDIEQQPSSTSEQQPVVVPISPSDTLTMLFQAEGTLNELSVPPLTKALEETEGVKNLKVNVYEGLATVELEKQTTIQATGVASSLVETIQGLGFKLQTLNLSFDDDENVAAVA</sequence>
<accession>A0A2Z6NLS5</accession>
<dbReference type="PANTHER" id="PTHR35756">
    <property type="entry name" value="OS05G0337400 PROTEIN"/>
    <property type="match status" value="1"/>
</dbReference>
<dbReference type="Proteomes" id="UP000242715">
    <property type="component" value="Unassembled WGS sequence"/>
</dbReference>
<proteinExistence type="predicted"/>
<dbReference type="OrthoDB" id="1935207at2759"/>
<keyword evidence="2" id="KW-1185">Reference proteome</keyword>
<dbReference type="SUPFAM" id="SSF55008">
    <property type="entry name" value="HMA, heavy metal-associated domain"/>
    <property type="match status" value="1"/>
</dbReference>
<gene>
    <name evidence="1" type="ORF">TSUD_283560</name>
</gene>
<dbReference type="EMBL" id="DF973947">
    <property type="protein sequence ID" value="GAU42933.1"/>
    <property type="molecule type" value="Genomic_DNA"/>
</dbReference>
<protein>
    <submittedName>
        <fullName evidence="1">Uncharacterized protein</fullName>
    </submittedName>
</protein>
<evidence type="ECO:0000313" key="1">
    <source>
        <dbReference type="EMBL" id="GAU42933.1"/>
    </source>
</evidence>
<dbReference type="Gene3D" id="3.30.70.100">
    <property type="match status" value="1"/>
</dbReference>
<dbReference type="GO" id="GO:0009507">
    <property type="term" value="C:chloroplast"/>
    <property type="evidence" value="ECO:0007669"/>
    <property type="project" value="TreeGrafter"/>
</dbReference>
<reference evidence="2" key="1">
    <citation type="journal article" date="2017" name="Front. Plant Sci.">
        <title>Climate Clever Clovers: New Paradigm to Reduce the Environmental Footprint of Ruminants by Breeding Low Methanogenic Forages Utilizing Haplotype Variation.</title>
        <authorList>
            <person name="Kaur P."/>
            <person name="Appels R."/>
            <person name="Bayer P.E."/>
            <person name="Keeble-Gagnere G."/>
            <person name="Wang J."/>
            <person name="Hirakawa H."/>
            <person name="Shirasawa K."/>
            <person name="Vercoe P."/>
            <person name="Stefanova K."/>
            <person name="Durmic Z."/>
            <person name="Nichols P."/>
            <person name="Revell C."/>
            <person name="Isobe S.N."/>
            <person name="Edwards D."/>
            <person name="Erskine W."/>
        </authorList>
    </citation>
    <scope>NUCLEOTIDE SEQUENCE [LARGE SCALE GENOMIC DNA]</scope>
    <source>
        <strain evidence="2">cv. Daliak</strain>
    </source>
</reference>
<dbReference type="CDD" id="cd00371">
    <property type="entry name" value="HMA"/>
    <property type="match status" value="1"/>
</dbReference>
<evidence type="ECO:0000313" key="2">
    <source>
        <dbReference type="Proteomes" id="UP000242715"/>
    </source>
</evidence>
<name>A0A2Z6NLS5_TRISU</name>
<dbReference type="InterPro" id="IPR006121">
    <property type="entry name" value="HMA_dom"/>
</dbReference>
<dbReference type="GO" id="GO:0046872">
    <property type="term" value="F:metal ion binding"/>
    <property type="evidence" value="ECO:0007669"/>
    <property type="project" value="InterPro"/>
</dbReference>
<organism evidence="1 2">
    <name type="scientific">Trifolium subterraneum</name>
    <name type="common">Subterranean clover</name>
    <dbReference type="NCBI Taxonomy" id="3900"/>
    <lineage>
        <taxon>Eukaryota</taxon>
        <taxon>Viridiplantae</taxon>
        <taxon>Streptophyta</taxon>
        <taxon>Embryophyta</taxon>
        <taxon>Tracheophyta</taxon>
        <taxon>Spermatophyta</taxon>
        <taxon>Magnoliopsida</taxon>
        <taxon>eudicotyledons</taxon>
        <taxon>Gunneridae</taxon>
        <taxon>Pentapetalae</taxon>
        <taxon>rosids</taxon>
        <taxon>fabids</taxon>
        <taxon>Fabales</taxon>
        <taxon>Fabaceae</taxon>
        <taxon>Papilionoideae</taxon>
        <taxon>50 kb inversion clade</taxon>
        <taxon>NPAAA clade</taxon>
        <taxon>Hologalegina</taxon>
        <taxon>IRL clade</taxon>
        <taxon>Trifolieae</taxon>
        <taxon>Trifolium</taxon>
    </lineage>
</organism>
<dbReference type="InterPro" id="IPR036163">
    <property type="entry name" value="HMA_dom_sf"/>
</dbReference>
<dbReference type="AlphaFoldDB" id="A0A2Z6NLS5"/>
<dbReference type="PANTHER" id="PTHR35756:SF1">
    <property type="entry name" value="OS05G0337400 PROTEIN"/>
    <property type="match status" value="1"/>
</dbReference>